<evidence type="ECO:0000259" key="2">
    <source>
        <dbReference type="Pfam" id="PF00582"/>
    </source>
</evidence>
<dbReference type="EMBL" id="CAJEWD010000003">
    <property type="protein sequence ID" value="CAD2071422.1"/>
    <property type="molecule type" value="Genomic_DNA"/>
</dbReference>
<dbReference type="PANTHER" id="PTHR46268">
    <property type="entry name" value="STRESS RESPONSE PROTEIN NHAX"/>
    <property type="match status" value="1"/>
</dbReference>
<dbReference type="RefSeq" id="WP_185124802.1">
    <property type="nucleotide sequence ID" value="NZ_CAJEWD010000003.1"/>
</dbReference>
<name>A0A6V7R3C4_9STAP</name>
<dbReference type="Proteomes" id="UP000589351">
    <property type="component" value="Unassembled WGS sequence"/>
</dbReference>
<dbReference type="InterPro" id="IPR014729">
    <property type="entry name" value="Rossmann-like_a/b/a_fold"/>
</dbReference>
<keyword evidence="4" id="KW-1185">Reference proteome</keyword>
<dbReference type="PANTHER" id="PTHR46268:SF6">
    <property type="entry name" value="UNIVERSAL STRESS PROTEIN UP12"/>
    <property type="match status" value="1"/>
</dbReference>
<feature type="domain" description="UspA" evidence="2">
    <location>
        <begin position="1"/>
        <end position="140"/>
    </location>
</feature>
<proteinExistence type="inferred from homology"/>
<protein>
    <submittedName>
        <fullName evidence="3">Universal stress protein family protein</fullName>
    </submittedName>
</protein>
<dbReference type="SUPFAM" id="SSF52402">
    <property type="entry name" value="Adenine nucleotide alpha hydrolases-like"/>
    <property type="match status" value="1"/>
</dbReference>
<sequence>MYKNIILPYDFGNSFENVPDQLIKLTDPDENAMITIFNVITEDEMSSDVKFNGKRFNEIVEDKKRELKPFTDKLDELNLTYQVRFETGRVIPTLMNEIKNNDYDMVVMSNKRSKREIKHVLGQVTHKIAKRINIPVMIVK</sequence>
<gene>
    <name evidence="3" type="ORF">JEODO184_00236</name>
</gene>
<comment type="caution">
    <text evidence="3">The sequence shown here is derived from an EMBL/GenBank/DDBJ whole genome shotgun (WGS) entry which is preliminary data.</text>
</comment>
<dbReference type="CDD" id="cd00293">
    <property type="entry name" value="USP-like"/>
    <property type="match status" value="1"/>
</dbReference>
<reference evidence="3 4" key="1">
    <citation type="submission" date="2020-07" db="EMBL/GenBank/DDBJ databases">
        <authorList>
            <person name="Criscuolo A."/>
        </authorList>
    </citation>
    <scope>NUCLEOTIDE SEQUENCE [LARGE SCALE GENOMIC DNA]</scope>
    <source>
        <strain evidence="3">CIP111649</strain>
    </source>
</reference>
<dbReference type="PRINTS" id="PR01438">
    <property type="entry name" value="UNVRSLSTRESS"/>
</dbReference>
<evidence type="ECO:0000313" key="4">
    <source>
        <dbReference type="Proteomes" id="UP000589351"/>
    </source>
</evidence>
<dbReference type="AlphaFoldDB" id="A0A6V7R3C4"/>
<dbReference type="InterPro" id="IPR006015">
    <property type="entry name" value="Universal_stress_UspA"/>
</dbReference>
<dbReference type="InterPro" id="IPR006016">
    <property type="entry name" value="UspA"/>
</dbReference>
<evidence type="ECO:0000313" key="3">
    <source>
        <dbReference type="EMBL" id="CAD2071422.1"/>
    </source>
</evidence>
<dbReference type="Pfam" id="PF00582">
    <property type="entry name" value="Usp"/>
    <property type="match status" value="1"/>
</dbReference>
<accession>A0A6V7R3C4</accession>
<organism evidence="3 4">
    <name type="scientific">Jeotgalicoccus meleagridis</name>
    <dbReference type="NCBI Taxonomy" id="2759181"/>
    <lineage>
        <taxon>Bacteria</taxon>
        <taxon>Bacillati</taxon>
        <taxon>Bacillota</taxon>
        <taxon>Bacilli</taxon>
        <taxon>Bacillales</taxon>
        <taxon>Staphylococcaceae</taxon>
        <taxon>Jeotgalicoccus</taxon>
    </lineage>
</organism>
<evidence type="ECO:0000256" key="1">
    <source>
        <dbReference type="ARBA" id="ARBA00008791"/>
    </source>
</evidence>
<comment type="similarity">
    <text evidence="1">Belongs to the universal stress protein A family.</text>
</comment>
<dbReference type="Gene3D" id="3.40.50.620">
    <property type="entry name" value="HUPs"/>
    <property type="match status" value="1"/>
</dbReference>